<reference evidence="3 4" key="1">
    <citation type="submission" date="2018-04" db="EMBL/GenBank/DDBJ databases">
        <title>Novel Campyloabacter and Helicobacter Species and Strains.</title>
        <authorList>
            <person name="Mannion A.J."/>
            <person name="Shen Z."/>
            <person name="Fox J.G."/>
        </authorList>
    </citation>
    <scope>NUCLEOTIDE SEQUENCE [LARGE SCALE GENOMIC DNA]</scope>
    <source>
        <strain evidence="3 4">MIT 12-6600</strain>
    </source>
</reference>
<dbReference type="PANTHER" id="PTHR43794:SF11">
    <property type="entry name" value="AMIDOHYDROLASE-RELATED DOMAIN-CONTAINING PROTEIN"/>
    <property type="match status" value="1"/>
</dbReference>
<dbReference type="GO" id="GO:0016810">
    <property type="term" value="F:hydrolase activity, acting on carbon-nitrogen (but not peptide) bonds"/>
    <property type="evidence" value="ECO:0007669"/>
    <property type="project" value="InterPro"/>
</dbReference>
<dbReference type="InterPro" id="IPR032466">
    <property type="entry name" value="Metal_Hydrolase"/>
</dbReference>
<dbReference type="PANTHER" id="PTHR43794">
    <property type="entry name" value="AMINOHYDROLASE SSNA-RELATED"/>
    <property type="match status" value="1"/>
</dbReference>
<dbReference type="Gene3D" id="2.30.40.10">
    <property type="entry name" value="Urease, subunit C, domain 1"/>
    <property type="match status" value="1"/>
</dbReference>
<accession>A0A3D8IPY5</accession>
<dbReference type="InterPro" id="IPR050287">
    <property type="entry name" value="MTA/SAH_deaminase"/>
</dbReference>
<keyword evidence="4" id="KW-1185">Reference proteome</keyword>
<dbReference type="InterPro" id="IPR006680">
    <property type="entry name" value="Amidohydro-rel"/>
</dbReference>
<dbReference type="Proteomes" id="UP000256514">
    <property type="component" value="Unassembled WGS sequence"/>
</dbReference>
<comment type="caution">
    <text evidence="3">The sequence shown here is derived from an EMBL/GenBank/DDBJ whole genome shotgun (WGS) entry which is preliminary data.</text>
</comment>
<dbReference type="EMBL" id="NXLT01000003">
    <property type="protein sequence ID" value="RDU67328.1"/>
    <property type="molecule type" value="Genomic_DNA"/>
</dbReference>
<evidence type="ECO:0000313" key="4">
    <source>
        <dbReference type="Proteomes" id="UP000256514"/>
    </source>
</evidence>
<gene>
    <name evidence="3" type="ORF">CQA54_04995</name>
</gene>
<dbReference type="NCBIfam" id="NF006269">
    <property type="entry name" value="PRK08418.1"/>
    <property type="match status" value="1"/>
</dbReference>
<dbReference type="InterPro" id="IPR011059">
    <property type="entry name" value="Metal-dep_hydrolase_composite"/>
</dbReference>
<proteinExistence type="predicted"/>
<evidence type="ECO:0000256" key="1">
    <source>
        <dbReference type="ARBA" id="ARBA00022801"/>
    </source>
</evidence>
<evidence type="ECO:0000313" key="3">
    <source>
        <dbReference type="EMBL" id="RDU67328.1"/>
    </source>
</evidence>
<dbReference type="Gene3D" id="3.20.20.140">
    <property type="entry name" value="Metal-dependent hydrolases"/>
    <property type="match status" value="1"/>
</dbReference>
<dbReference type="SUPFAM" id="SSF51338">
    <property type="entry name" value="Composite domain of metallo-dependent hydrolases"/>
    <property type="match status" value="1"/>
</dbReference>
<dbReference type="SUPFAM" id="SSF51556">
    <property type="entry name" value="Metallo-dependent hydrolases"/>
    <property type="match status" value="1"/>
</dbReference>
<protein>
    <submittedName>
        <fullName evidence="3">Metal-dependent hydrolase</fullName>
    </submittedName>
</protein>
<sequence length="431" mass="48447">MVCSQKIIGASRVFICDEGFCILKDGGVLYESLDCEQSGDLQSAKILAVGDYENLTRTYPNAQKEFWHNGVLLPTLVNAHIHFEFSNNATNFVYGDFGQWLDSVIAKRDDVLSDITKSVSQAIDSQLRSGVGLVGAISSYGYDMEALSKSALRVVYFCEAMGSNPSAIDTLFSNFKARLYQSMEYKNTKFIPAVALHSPYSLHHIYAKYVLQEAKKLQTPISAHFLESQHEQEWLCHGSGYFYNFFAHTFGVPNPKPFYTIQSFLEQFAGMEHVLLTHCLFADKNVLEIMRENAYNIVTCPRSNRLLNNTYLPLEIKTKTMPQAHTLLHIALGTDGKSSNADVNILEEMRFMLFAYPHIELNVLATQILQMATRNGAKALGIQGGILEHGYNADMVVFEIPDIEHSCQEALQCILHAKEAKRMIINGREII</sequence>
<dbReference type="Pfam" id="PF01979">
    <property type="entry name" value="Amidohydro_1"/>
    <property type="match status" value="1"/>
</dbReference>
<organism evidence="3 4">
    <name type="scientific">Helicobacter equorum</name>
    <dbReference type="NCBI Taxonomy" id="361872"/>
    <lineage>
        <taxon>Bacteria</taxon>
        <taxon>Pseudomonadati</taxon>
        <taxon>Campylobacterota</taxon>
        <taxon>Epsilonproteobacteria</taxon>
        <taxon>Campylobacterales</taxon>
        <taxon>Helicobacteraceae</taxon>
        <taxon>Helicobacter</taxon>
    </lineage>
</organism>
<keyword evidence="1 3" id="KW-0378">Hydrolase</keyword>
<feature type="domain" description="Amidohydrolase-related" evidence="2">
    <location>
        <begin position="71"/>
        <end position="429"/>
    </location>
</feature>
<dbReference type="AlphaFoldDB" id="A0A3D8IPY5"/>
<dbReference type="OrthoDB" id="9807210at2"/>
<name>A0A3D8IPY5_9HELI</name>
<evidence type="ECO:0000259" key="2">
    <source>
        <dbReference type="Pfam" id="PF01979"/>
    </source>
</evidence>